<comment type="similarity">
    <text evidence="2">Belongs to the SCAR/WAVE family.</text>
</comment>
<dbReference type="Proteomes" id="UP000261580">
    <property type="component" value="Unassembled WGS sequence"/>
</dbReference>
<reference evidence="7" key="2">
    <citation type="submission" date="2025-09" db="UniProtKB">
        <authorList>
            <consortium name="Ensembl"/>
        </authorList>
    </citation>
    <scope>IDENTIFICATION</scope>
</reference>
<dbReference type="STRING" id="32507.ENSNBRP00000022027"/>
<keyword evidence="3" id="KW-0963">Cytoplasm</keyword>
<name>A0A3Q4HWF3_NEOBR</name>
<evidence type="ECO:0000256" key="1">
    <source>
        <dbReference type="ARBA" id="ARBA00004245"/>
    </source>
</evidence>
<dbReference type="GO" id="GO:0005856">
    <property type="term" value="C:cytoskeleton"/>
    <property type="evidence" value="ECO:0007669"/>
    <property type="project" value="UniProtKB-SubCell"/>
</dbReference>
<proteinExistence type="inferred from homology"/>
<dbReference type="GO" id="GO:0034237">
    <property type="term" value="F:protein kinase A regulatory subunit binding"/>
    <property type="evidence" value="ECO:0007669"/>
    <property type="project" value="TreeGrafter"/>
</dbReference>
<dbReference type="Ensembl" id="ENSNBRT00000022612.1">
    <property type="protein sequence ID" value="ENSNBRP00000022027.1"/>
    <property type="gene ID" value="ENSNBRG00000016883.1"/>
</dbReference>
<dbReference type="InterPro" id="IPR028288">
    <property type="entry name" value="SCAR/WAVE_fam"/>
</dbReference>
<dbReference type="Bgee" id="ENSNBRG00000016883">
    <property type="expression patterns" value="Expressed in brain and 4 other cell types or tissues"/>
</dbReference>
<dbReference type="GeneTree" id="ENSGT00950000182962"/>
<sequence>MPLVKRTIEPRHLCHTVLPRNIKNELECVTNISLANVIRQLSSLSKYAEDLFGELFNEAHSFSFRVNSLQERVDRLSISVTQLDPKEEELSLQDITMRKAFRSSTVQDQQLFDRTSLPVPLQETYHTCEQPPPLNILTPYRDDGKEGLKFYTNPSYFFDLWREKMLQDTEDKRKERRKQKVSLEELKSTGSAAFLLFHTAAYEFQQHVENSSRRSQKNPEQHLKNCRLHLPHLRSEFPIQQRE</sequence>
<dbReference type="Gene3D" id="6.10.280.150">
    <property type="match status" value="1"/>
</dbReference>
<organism evidence="7 8">
    <name type="scientific">Neolamprologus brichardi</name>
    <name type="common">Fairy cichlid</name>
    <name type="synonym">Lamprologus brichardi</name>
    <dbReference type="NCBI Taxonomy" id="32507"/>
    <lineage>
        <taxon>Eukaryota</taxon>
        <taxon>Metazoa</taxon>
        <taxon>Chordata</taxon>
        <taxon>Craniata</taxon>
        <taxon>Vertebrata</taxon>
        <taxon>Euteleostomi</taxon>
        <taxon>Actinopterygii</taxon>
        <taxon>Neopterygii</taxon>
        <taxon>Teleostei</taxon>
        <taxon>Neoteleostei</taxon>
        <taxon>Acanthomorphata</taxon>
        <taxon>Ovalentaria</taxon>
        <taxon>Cichlomorphae</taxon>
        <taxon>Cichliformes</taxon>
        <taxon>Cichlidae</taxon>
        <taxon>African cichlids</taxon>
        <taxon>Pseudocrenilabrinae</taxon>
        <taxon>Lamprologini</taxon>
        <taxon>Neolamprologus</taxon>
    </lineage>
</organism>
<dbReference type="GO" id="GO:0003779">
    <property type="term" value="F:actin binding"/>
    <property type="evidence" value="ECO:0007669"/>
    <property type="project" value="UniProtKB-KW"/>
</dbReference>
<comment type="subcellular location">
    <subcellularLocation>
        <location evidence="1">Cytoplasm</location>
        <location evidence="1">Cytoskeleton</location>
    </subcellularLocation>
</comment>
<dbReference type="GO" id="GO:0030027">
    <property type="term" value="C:lamellipodium"/>
    <property type="evidence" value="ECO:0007669"/>
    <property type="project" value="TreeGrafter"/>
</dbReference>
<keyword evidence="6" id="KW-0206">Cytoskeleton</keyword>
<dbReference type="AlphaFoldDB" id="A0A3Q4HWF3"/>
<accession>A0A3Q4HWF3</accession>
<keyword evidence="8" id="KW-1185">Reference proteome</keyword>
<reference evidence="7" key="1">
    <citation type="submission" date="2025-08" db="UniProtKB">
        <authorList>
            <consortium name="Ensembl"/>
        </authorList>
    </citation>
    <scope>IDENTIFICATION</scope>
</reference>
<dbReference type="Gene3D" id="1.20.5.340">
    <property type="match status" value="1"/>
</dbReference>
<dbReference type="PANTHER" id="PTHR12902:SF8">
    <property type="entry name" value="ACTIN-BINDING PROTEIN WASF1"/>
    <property type="match status" value="1"/>
</dbReference>
<dbReference type="PANTHER" id="PTHR12902">
    <property type="entry name" value="WASP-1"/>
    <property type="match status" value="1"/>
</dbReference>
<evidence type="ECO:0000313" key="7">
    <source>
        <dbReference type="Ensembl" id="ENSNBRP00000022027.1"/>
    </source>
</evidence>
<evidence type="ECO:0000256" key="4">
    <source>
        <dbReference type="ARBA" id="ARBA00022553"/>
    </source>
</evidence>
<evidence type="ECO:0000256" key="2">
    <source>
        <dbReference type="ARBA" id="ARBA00006993"/>
    </source>
</evidence>
<keyword evidence="4" id="KW-0597">Phosphoprotein</keyword>
<evidence type="ECO:0000256" key="5">
    <source>
        <dbReference type="ARBA" id="ARBA00023203"/>
    </source>
</evidence>
<dbReference type="GO" id="GO:0031209">
    <property type="term" value="C:SCAR complex"/>
    <property type="evidence" value="ECO:0007669"/>
    <property type="project" value="TreeGrafter"/>
</dbReference>
<dbReference type="FunFam" id="1.20.5.340:FF:000012">
    <property type="entry name" value="Wiskott-Aldrich syndrome protein family member 1"/>
    <property type="match status" value="1"/>
</dbReference>
<protein>
    <submittedName>
        <fullName evidence="7">WASP family member 1</fullName>
    </submittedName>
</protein>
<evidence type="ECO:0000256" key="6">
    <source>
        <dbReference type="ARBA" id="ARBA00023212"/>
    </source>
</evidence>
<keyword evidence="5" id="KW-0009">Actin-binding</keyword>
<evidence type="ECO:0000313" key="8">
    <source>
        <dbReference type="Proteomes" id="UP000261580"/>
    </source>
</evidence>
<dbReference type="GO" id="GO:0030036">
    <property type="term" value="P:actin cytoskeleton organization"/>
    <property type="evidence" value="ECO:0007669"/>
    <property type="project" value="InterPro"/>
</dbReference>
<evidence type="ECO:0000256" key="3">
    <source>
        <dbReference type="ARBA" id="ARBA00022490"/>
    </source>
</evidence>
<dbReference type="GO" id="GO:2000601">
    <property type="term" value="P:positive regulation of Arp2/3 complex-mediated actin nucleation"/>
    <property type="evidence" value="ECO:0007669"/>
    <property type="project" value="TreeGrafter"/>
</dbReference>
<dbReference type="GO" id="GO:0071933">
    <property type="term" value="F:Arp2/3 complex binding"/>
    <property type="evidence" value="ECO:0007669"/>
    <property type="project" value="TreeGrafter"/>
</dbReference>